<proteinExistence type="predicted"/>
<dbReference type="OrthoDB" id="4856858at2"/>
<dbReference type="Pfam" id="PF13508">
    <property type="entry name" value="Acetyltransf_7"/>
    <property type="match status" value="1"/>
</dbReference>
<dbReference type="RefSeq" id="WP_147111198.1">
    <property type="nucleotide sequence ID" value="NZ_BJVJ01000050.1"/>
</dbReference>
<name>A0A511DLZ9_9PSEU</name>
<protein>
    <recommendedName>
        <fullName evidence="1">N-acetyltransferase domain-containing protein</fullName>
    </recommendedName>
</protein>
<reference evidence="2 3" key="1">
    <citation type="submission" date="2019-07" db="EMBL/GenBank/DDBJ databases">
        <title>Whole genome shotgun sequence of Pseudonocardia sulfidoxydans NBRC 16205.</title>
        <authorList>
            <person name="Hosoyama A."/>
            <person name="Uohara A."/>
            <person name="Ohji S."/>
            <person name="Ichikawa N."/>
        </authorList>
    </citation>
    <scope>NUCLEOTIDE SEQUENCE [LARGE SCALE GENOMIC DNA]</scope>
    <source>
        <strain evidence="2 3">NBRC 16205</strain>
    </source>
</reference>
<gene>
    <name evidence="2" type="ORF">PSU4_42370</name>
</gene>
<dbReference type="GO" id="GO:0016747">
    <property type="term" value="F:acyltransferase activity, transferring groups other than amino-acyl groups"/>
    <property type="evidence" value="ECO:0007669"/>
    <property type="project" value="InterPro"/>
</dbReference>
<dbReference type="PROSITE" id="PS51186">
    <property type="entry name" value="GNAT"/>
    <property type="match status" value="1"/>
</dbReference>
<dbReference type="CDD" id="cd04301">
    <property type="entry name" value="NAT_SF"/>
    <property type="match status" value="1"/>
</dbReference>
<keyword evidence="3" id="KW-1185">Reference proteome</keyword>
<comment type="caution">
    <text evidence="2">The sequence shown here is derived from an EMBL/GenBank/DDBJ whole genome shotgun (WGS) entry which is preliminary data.</text>
</comment>
<dbReference type="InterPro" id="IPR016181">
    <property type="entry name" value="Acyl_CoA_acyltransferase"/>
</dbReference>
<dbReference type="EMBL" id="BJVJ01000050">
    <property type="protein sequence ID" value="GEL25283.1"/>
    <property type="molecule type" value="Genomic_DNA"/>
</dbReference>
<dbReference type="Gene3D" id="3.40.630.30">
    <property type="match status" value="1"/>
</dbReference>
<accession>A0A511DLZ9</accession>
<dbReference type="SUPFAM" id="SSF55729">
    <property type="entry name" value="Acyl-CoA N-acyltransferases (Nat)"/>
    <property type="match status" value="1"/>
</dbReference>
<evidence type="ECO:0000313" key="3">
    <source>
        <dbReference type="Proteomes" id="UP000321685"/>
    </source>
</evidence>
<dbReference type="Proteomes" id="UP000321685">
    <property type="component" value="Unassembled WGS sequence"/>
</dbReference>
<evidence type="ECO:0000259" key="1">
    <source>
        <dbReference type="PROSITE" id="PS51186"/>
    </source>
</evidence>
<organism evidence="2 3">
    <name type="scientific">Pseudonocardia sulfidoxydans NBRC 16205</name>
    <dbReference type="NCBI Taxonomy" id="1223511"/>
    <lineage>
        <taxon>Bacteria</taxon>
        <taxon>Bacillati</taxon>
        <taxon>Actinomycetota</taxon>
        <taxon>Actinomycetes</taxon>
        <taxon>Pseudonocardiales</taxon>
        <taxon>Pseudonocardiaceae</taxon>
        <taxon>Pseudonocardia</taxon>
    </lineage>
</organism>
<evidence type="ECO:0000313" key="2">
    <source>
        <dbReference type="EMBL" id="GEL25283.1"/>
    </source>
</evidence>
<sequence length="243" mass="24740">MTATDTPRAVADTLIVAALHAMGDRACAWAGAAGGTVVREPGLVLADALSPCLFLNVAVAEDPPDADRIVAFFPPGRPFLLVSAAPTVDLAPAGLTLMGHPPFMVRPAGGTTAAAPPGVTVEELTEPASVGEWDRVLADGYPVPYSPAPPALLGGPTRFWLARLDGAPVAAALSHTAHGVVSVEAVATLPDSRGRGIGAAVTHAATVAEPASPAVLIASDAGVGVYRRLGYLPVTRWTLWCRP</sequence>
<dbReference type="InterPro" id="IPR000182">
    <property type="entry name" value="GNAT_dom"/>
</dbReference>
<feature type="domain" description="N-acetyltransferase" evidence="1">
    <location>
        <begin position="119"/>
        <end position="243"/>
    </location>
</feature>
<dbReference type="AlphaFoldDB" id="A0A511DLZ9"/>